<evidence type="ECO:0000256" key="12">
    <source>
        <dbReference type="ARBA" id="ARBA00025078"/>
    </source>
</evidence>
<evidence type="ECO:0000256" key="7">
    <source>
        <dbReference type="ARBA" id="ARBA00022795"/>
    </source>
</evidence>
<feature type="transmembrane region" description="Helical" evidence="13">
    <location>
        <begin position="92"/>
        <end position="117"/>
    </location>
</feature>
<evidence type="ECO:0000256" key="9">
    <source>
        <dbReference type="ARBA" id="ARBA00022989"/>
    </source>
</evidence>
<dbReference type="PRINTS" id="PR00950">
    <property type="entry name" value="TYPE3IMSPROT"/>
</dbReference>
<dbReference type="PANTHER" id="PTHR30531:SF12">
    <property type="entry name" value="FLAGELLAR BIOSYNTHETIC PROTEIN FLHB"/>
    <property type="match status" value="1"/>
</dbReference>
<feature type="transmembrane region" description="Helical" evidence="13">
    <location>
        <begin position="138"/>
        <end position="165"/>
    </location>
</feature>
<keyword evidence="11 13" id="KW-1006">Bacterial flagellum protein export</keyword>
<keyword evidence="8 13" id="KW-0653">Protein transport</keyword>
<keyword evidence="4 13" id="KW-0813">Transport</keyword>
<dbReference type="NCBIfam" id="TIGR00328">
    <property type="entry name" value="flhB"/>
    <property type="match status" value="1"/>
</dbReference>
<sequence length="380" mass="41733">MSEEGDLEKTEPASERRLEQAREEGQVARSQELSTFAVLMAGGLGIWLMGGGIFSRLSRMLESGLVLPREMAFDPQLMMERLSVQGWDALSALLPLLLLMFIAALASPLLLNGWMFTAKGLQPDFGRINPLRGLSRMLSLHGLVLLAKAIAKTLIVGSIAVWIMWHYRDGVMGLSNEPLGVGVGHLGSLVVMSFIAIACAMVPIVALDVPFQLWDHHRKLRMSKDEVRREARETEGDPNVKARIRSLQRDAARKRMMAEVPKADVVIVNPTRFAVALRYQEGATGAPRVVAKGASLVAARIREVATEHRVPIVEAPPLARALHRHTELGDQIPEALYAAVAEVLAYIYQLRRHSIKGGRPPQPPRDLPVPAGLDPESTFA</sequence>
<protein>
    <recommendedName>
        <fullName evidence="3 13">Flagellar biosynthetic protein FlhB</fullName>
    </recommendedName>
</protein>
<feature type="compositionally biased region" description="Basic and acidic residues" evidence="14">
    <location>
        <begin position="7"/>
        <end position="25"/>
    </location>
</feature>
<keyword evidence="9 13" id="KW-1133">Transmembrane helix</keyword>
<proteinExistence type="inferred from homology"/>
<dbReference type="GO" id="GO:0009306">
    <property type="term" value="P:protein secretion"/>
    <property type="evidence" value="ECO:0007669"/>
    <property type="project" value="InterPro"/>
</dbReference>
<dbReference type="GO" id="GO:0044780">
    <property type="term" value="P:bacterial-type flagellum assembly"/>
    <property type="evidence" value="ECO:0007669"/>
    <property type="project" value="InterPro"/>
</dbReference>
<feature type="region of interest" description="Disordered" evidence="14">
    <location>
        <begin position="356"/>
        <end position="380"/>
    </location>
</feature>
<reference evidence="15" key="1">
    <citation type="submission" date="2021-04" db="EMBL/GenBank/DDBJ databases">
        <authorList>
            <person name="Hornung B."/>
        </authorList>
    </citation>
    <scope>NUCLEOTIDE SEQUENCE</scope>
    <source>
        <strain evidence="15">G5G6</strain>
    </source>
</reference>
<comment type="caution">
    <text evidence="15">The sequence shown here is derived from an EMBL/GenBank/DDBJ whole genome shotgun (WGS) entry which is preliminary data.</text>
</comment>
<feature type="transmembrane region" description="Helical" evidence="13">
    <location>
        <begin position="36"/>
        <end position="57"/>
    </location>
</feature>
<dbReference type="Pfam" id="PF01312">
    <property type="entry name" value="Bac_export_2"/>
    <property type="match status" value="1"/>
</dbReference>
<evidence type="ECO:0000256" key="11">
    <source>
        <dbReference type="ARBA" id="ARBA00023225"/>
    </source>
</evidence>
<dbReference type="FunFam" id="3.40.1690.10:FF:000001">
    <property type="entry name" value="Flagellar biosynthetic protein FlhB"/>
    <property type="match status" value="1"/>
</dbReference>
<organism evidence="15 16">
    <name type="scientific">Georgfuchsia toluolica</name>
    <dbReference type="NCBI Taxonomy" id="424218"/>
    <lineage>
        <taxon>Bacteria</taxon>
        <taxon>Pseudomonadati</taxon>
        <taxon>Pseudomonadota</taxon>
        <taxon>Betaproteobacteria</taxon>
        <taxon>Nitrosomonadales</taxon>
        <taxon>Sterolibacteriaceae</taxon>
        <taxon>Georgfuchsia</taxon>
    </lineage>
</organism>
<dbReference type="InterPro" id="IPR006136">
    <property type="entry name" value="FlhB"/>
</dbReference>
<accession>A0A916J196</accession>
<keyword evidence="15" id="KW-0966">Cell projection</keyword>
<evidence type="ECO:0000256" key="1">
    <source>
        <dbReference type="ARBA" id="ARBA00004651"/>
    </source>
</evidence>
<evidence type="ECO:0000256" key="14">
    <source>
        <dbReference type="SAM" id="MobiDB-lite"/>
    </source>
</evidence>
<dbReference type="AlphaFoldDB" id="A0A916J196"/>
<evidence type="ECO:0000256" key="4">
    <source>
        <dbReference type="ARBA" id="ARBA00022448"/>
    </source>
</evidence>
<comment type="function">
    <text evidence="12 13">Required for formation of the rod structure in the basal body of the flagellar apparatus. Together with FliI and FliH, may constitute the export apparatus of flagellin.</text>
</comment>
<comment type="subcellular location">
    <subcellularLocation>
        <location evidence="1">Cell membrane</location>
        <topology evidence="1">Multi-pass membrane protein</topology>
    </subcellularLocation>
</comment>
<evidence type="ECO:0000256" key="2">
    <source>
        <dbReference type="ARBA" id="ARBA00010690"/>
    </source>
</evidence>
<keyword evidence="5 13" id="KW-1003">Cell membrane</keyword>
<evidence type="ECO:0000256" key="8">
    <source>
        <dbReference type="ARBA" id="ARBA00022927"/>
    </source>
</evidence>
<name>A0A916J196_9PROT</name>
<feature type="region of interest" description="Disordered" evidence="14">
    <location>
        <begin position="1"/>
        <end position="25"/>
    </location>
</feature>
<dbReference type="Gene3D" id="6.10.250.2080">
    <property type="match status" value="1"/>
</dbReference>
<keyword evidence="6 13" id="KW-0812">Transmembrane</keyword>
<keyword evidence="7 13" id="KW-1005">Bacterial flagellum biogenesis</keyword>
<dbReference type="PANTHER" id="PTHR30531">
    <property type="entry name" value="FLAGELLAR BIOSYNTHETIC PROTEIN FLHB"/>
    <property type="match status" value="1"/>
</dbReference>
<dbReference type="RefSeq" id="WP_220634264.1">
    <property type="nucleotide sequence ID" value="NZ_CAJQUM010000001.1"/>
</dbReference>
<evidence type="ECO:0000256" key="6">
    <source>
        <dbReference type="ARBA" id="ARBA00022692"/>
    </source>
</evidence>
<comment type="similarity">
    <text evidence="2 13">Belongs to the type III secretion exporter family.</text>
</comment>
<keyword evidence="15" id="KW-0969">Cilium</keyword>
<evidence type="ECO:0000256" key="3">
    <source>
        <dbReference type="ARBA" id="ARBA00021622"/>
    </source>
</evidence>
<evidence type="ECO:0000313" key="15">
    <source>
        <dbReference type="EMBL" id="CAG4882164.1"/>
    </source>
</evidence>
<dbReference type="SUPFAM" id="SSF160544">
    <property type="entry name" value="EscU C-terminal domain-like"/>
    <property type="match status" value="1"/>
</dbReference>
<dbReference type="InterPro" id="IPR029025">
    <property type="entry name" value="T3SS_substrate_exporter_C"/>
</dbReference>
<evidence type="ECO:0000256" key="13">
    <source>
        <dbReference type="RuleBase" id="RU364091"/>
    </source>
</evidence>
<dbReference type="InterPro" id="IPR006135">
    <property type="entry name" value="T3SS_substrate_exporter"/>
</dbReference>
<dbReference type="Proteomes" id="UP000742786">
    <property type="component" value="Unassembled WGS sequence"/>
</dbReference>
<dbReference type="GO" id="GO:0005886">
    <property type="term" value="C:plasma membrane"/>
    <property type="evidence" value="ECO:0007669"/>
    <property type="project" value="UniProtKB-SubCell"/>
</dbReference>
<keyword evidence="10 13" id="KW-0472">Membrane</keyword>
<feature type="transmembrane region" description="Helical" evidence="13">
    <location>
        <begin position="185"/>
        <end position="214"/>
    </location>
</feature>
<evidence type="ECO:0000313" key="16">
    <source>
        <dbReference type="Proteomes" id="UP000742786"/>
    </source>
</evidence>
<gene>
    <name evidence="13 15" type="primary">flhB</name>
    <name evidence="15" type="ORF">GTOL_10046</name>
</gene>
<dbReference type="Gene3D" id="3.40.1690.10">
    <property type="entry name" value="secretion proteins EscU"/>
    <property type="match status" value="1"/>
</dbReference>
<evidence type="ECO:0000256" key="5">
    <source>
        <dbReference type="ARBA" id="ARBA00022475"/>
    </source>
</evidence>
<keyword evidence="16" id="KW-1185">Reference proteome</keyword>
<keyword evidence="15" id="KW-0282">Flagellum</keyword>
<dbReference type="EMBL" id="CAJQUM010000001">
    <property type="protein sequence ID" value="CAG4882164.1"/>
    <property type="molecule type" value="Genomic_DNA"/>
</dbReference>
<evidence type="ECO:0000256" key="10">
    <source>
        <dbReference type="ARBA" id="ARBA00023136"/>
    </source>
</evidence>